<keyword evidence="4" id="KW-1185">Reference proteome</keyword>
<feature type="domain" description="Phage capsid-like C-terminal" evidence="2">
    <location>
        <begin position="211"/>
        <end position="474"/>
    </location>
</feature>
<evidence type="ECO:0000313" key="3">
    <source>
        <dbReference type="EMBL" id="SOD63663.1"/>
    </source>
</evidence>
<name>A0A286DYE7_9ACTN</name>
<dbReference type="SUPFAM" id="SSF56563">
    <property type="entry name" value="Major capsid protein gp5"/>
    <property type="match status" value="1"/>
</dbReference>
<proteinExistence type="predicted"/>
<organism evidence="3 4">
    <name type="scientific">Streptomyces zhaozhouensis</name>
    <dbReference type="NCBI Taxonomy" id="1300267"/>
    <lineage>
        <taxon>Bacteria</taxon>
        <taxon>Bacillati</taxon>
        <taxon>Actinomycetota</taxon>
        <taxon>Actinomycetes</taxon>
        <taxon>Kitasatosporales</taxon>
        <taxon>Streptomycetaceae</taxon>
        <taxon>Streptomyces</taxon>
    </lineage>
</organism>
<gene>
    <name evidence="3" type="ORF">SAMN06297387_11216</name>
</gene>
<reference evidence="3 4" key="1">
    <citation type="submission" date="2017-09" db="EMBL/GenBank/DDBJ databases">
        <authorList>
            <person name="Ehlers B."/>
            <person name="Leendertz F.H."/>
        </authorList>
    </citation>
    <scope>NUCLEOTIDE SEQUENCE [LARGE SCALE GENOMIC DNA]</scope>
    <source>
        <strain evidence="3 4">CGMCC 4.7095</strain>
    </source>
</reference>
<accession>A0A286DYE7</accession>
<dbReference type="InterPro" id="IPR054612">
    <property type="entry name" value="Phage_capsid-like_C"/>
</dbReference>
<sequence length="482" mass="53075">MTPEFLRKTRADIIALIAAIDRIESEAVKGGRDLTEMELETVTKATEIAQELTKNIQARAKDMAAVREAKSQPREWKGGNLHERRQSAWQHAHDVVMAAKDAGRQLTAEEQADAKSALADVDRFDQHIAEAQQAKATFDQAFTVPAGQPHGGGAKANLNPRVKAAGGSMWGEQVLKHLAGPFGDFKALVQAGSVPVTVPLNPDPVRLDVPVLALRQLIPPVNNSTGYFAYMRQTVRDNNASVVAKGARKPTSSYTLERIDDRVRVIAHLSEPIPRQDLDDAAMLRTFIDQEMRLGLELALEDEIVNGDGTGEHFMGLSNVPGHQDQEFVTDILVTARKAVTRLERYGYAATAGWLMSPDDWEAFELTQDNEARFYFGGPVAAVNAASRRLWGVPVVVSEAAPTGTAFLADFAQTRLQSRQEGVLDWSENMYDPNAFPDETDPQTRGASDFERNMIRFRFEGRFGLEILRPSAIVEVDLSQGS</sequence>
<comment type="subcellular location">
    <subcellularLocation>
        <location evidence="1">Virion</location>
    </subcellularLocation>
</comment>
<evidence type="ECO:0000259" key="2">
    <source>
        <dbReference type="Pfam" id="PF05065"/>
    </source>
</evidence>
<dbReference type="Gene3D" id="3.30.2320.10">
    <property type="entry name" value="hypothetical protein PF0899 domain"/>
    <property type="match status" value="1"/>
</dbReference>
<dbReference type="EMBL" id="OCNE01000012">
    <property type="protein sequence ID" value="SOD63663.1"/>
    <property type="molecule type" value="Genomic_DNA"/>
</dbReference>
<dbReference type="RefSeq" id="WP_097232130.1">
    <property type="nucleotide sequence ID" value="NZ_OCNE01000012.1"/>
</dbReference>
<evidence type="ECO:0000313" key="4">
    <source>
        <dbReference type="Proteomes" id="UP000219072"/>
    </source>
</evidence>
<dbReference type="AlphaFoldDB" id="A0A286DYE7"/>
<dbReference type="Proteomes" id="UP000219072">
    <property type="component" value="Unassembled WGS sequence"/>
</dbReference>
<dbReference type="Gene3D" id="3.30.2400.10">
    <property type="entry name" value="Major capsid protein gp5"/>
    <property type="match status" value="1"/>
</dbReference>
<dbReference type="InterPro" id="IPR024455">
    <property type="entry name" value="Phage_capsid"/>
</dbReference>
<dbReference type="NCBIfam" id="TIGR01554">
    <property type="entry name" value="major_cap_HK97"/>
    <property type="match status" value="1"/>
</dbReference>
<dbReference type="Pfam" id="PF05065">
    <property type="entry name" value="Phage_capsid"/>
    <property type="match status" value="1"/>
</dbReference>
<dbReference type="OrthoDB" id="8444243at2"/>
<protein>
    <submittedName>
        <fullName evidence="3">Phage major capsid protein, HK97 family</fullName>
    </submittedName>
</protein>
<evidence type="ECO:0000256" key="1">
    <source>
        <dbReference type="ARBA" id="ARBA00004328"/>
    </source>
</evidence>